<evidence type="ECO:0000256" key="3">
    <source>
        <dbReference type="SAM" id="MobiDB-lite"/>
    </source>
</evidence>
<evidence type="ECO:0000256" key="2">
    <source>
        <dbReference type="PROSITE-ProRule" id="PRU00023"/>
    </source>
</evidence>
<dbReference type="SUPFAM" id="SSF48403">
    <property type="entry name" value="Ankyrin repeat"/>
    <property type="match status" value="1"/>
</dbReference>
<dbReference type="PANTHER" id="PTHR10039">
    <property type="entry name" value="AMELOGENIN"/>
    <property type="match status" value="1"/>
</dbReference>
<feature type="domain" description="NACHT" evidence="4">
    <location>
        <begin position="383"/>
        <end position="533"/>
    </location>
</feature>
<dbReference type="PROSITE" id="PS50088">
    <property type="entry name" value="ANK_REPEAT"/>
    <property type="match status" value="1"/>
</dbReference>
<dbReference type="Pfam" id="PF13857">
    <property type="entry name" value="Ank_5"/>
    <property type="match status" value="1"/>
</dbReference>
<dbReference type="Pfam" id="PF12796">
    <property type="entry name" value="Ank_2"/>
    <property type="match status" value="2"/>
</dbReference>
<dbReference type="PROSITE" id="PS50297">
    <property type="entry name" value="ANK_REP_REGION"/>
    <property type="match status" value="1"/>
</dbReference>
<dbReference type="InterPro" id="IPR056884">
    <property type="entry name" value="NPHP3-like_N"/>
</dbReference>
<protein>
    <recommendedName>
        <fullName evidence="4">NACHT domain-containing protein</fullName>
    </recommendedName>
</protein>
<keyword evidence="6" id="KW-1185">Reference proteome</keyword>
<evidence type="ECO:0000259" key="4">
    <source>
        <dbReference type="PROSITE" id="PS50837"/>
    </source>
</evidence>
<dbReference type="SUPFAM" id="SSF53474">
    <property type="entry name" value="alpha/beta-Hydrolases"/>
    <property type="match status" value="1"/>
</dbReference>
<gene>
    <name evidence="5" type="ORF">FTOL_07665</name>
</gene>
<dbReference type="SUPFAM" id="SSF52540">
    <property type="entry name" value="P-loop containing nucleoside triphosphate hydrolases"/>
    <property type="match status" value="1"/>
</dbReference>
<accession>A0AAE8MB74</accession>
<dbReference type="EMBL" id="ONZP01000266">
    <property type="protein sequence ID" value="SPJ79274.1"/>
    <property type="molecule type" value="Genomic_DNA"/>
</dbReference>
<proteinExistence type="predicted"/>
<dbReference type="InterPro" id="IPR029058">
    <property type="entry name" value="AB_hydrolase_fold"/>
</dbReference>
<dbReference type="AlphaFoldDB" id="A0AAE8MB74"/>
<name>A0AAE8MB74_9HYPO</name>
<dbReference type="Gene3D" id="3.40.50.300">
    <property type="entry name" value="P-loop containing nucleotide triphosphate hydrolases"/>
    <property type="match status" value="1"/>
</dbReference>
<dbReference type="Gene3D" id="1.25.40.20">
    <property type="entry name" value="Ankyrin repeat-containing domain"/>
    <property type="match status" value="1"/>
</dbReference>
<dbReference type="InterPro" id="IPR007111">
    <property type="entry name" value="NACHT_NTPase"/>
</dbReference>
<dbReference type="Proteomes" id="UP001187734">
    <property type="component" value="Unassembled WGS sequence"/>
</dbReference>
<sequence>MRLINRIKSRVRGRTDVPTGPVSADVIPSINATEPNIQSSTDLAQSGESGEKKRGLFLIAESKTDPNGVQDYPVDIVAVHGLNGDAYSTWRHKPDGTLWLKDLLPESLPGSRIYTYGYPSKVFSQSVARVQEFARNLLVCLRDTRENSTNGKRPIIFALVIAHEDDNRYGEVLQSIVGVVFLATPHRGSQSANLGSIVGTIVNAFRTTVTAGLGPRPIRTDLLQTLIYDNVALEDLSMSARSRLGNIAVVSCYENEPLAPSPSLIVTRASATLNISNEEPIPMFEDHKSISRFPGKTDSYKKVEKALQRIASQALINSPVLKRASTQSSTIVLSELERTCMTLLNDHNAAKDTEPPQKPVPGTCQWIYSHHTFESWLGQSSSALLWLTGHPGSGKTTMSYSLAEHFKNTSMESLNVLVYLCQNKNRQTDGKAVLIGLILQIVDRHRSLIRHIRPVFERQGSSMIQSFALLWHIFVNLLKDPKMGSPYIIIDALDECEEASCRQLLGSISDMLADSSSIAQGGNMVKFLITSRPFLHDAYASTREPYRSRISIDDGHVGYVDDLRIFIQRRVDEITLNRQFPTEIRDFLLQTATSKADSTFLWIHMVLASIEKSLLTSKKDFQKIIASIPKDLKEVYQRYFSAIPSHYQDDASNLIKLLLSCSRPLHLSELNIAFTVNDMHITTEDVMSETQGSIIHTVQGILGTLVRVTGRHVSLIHQSLKEYLLEQGDAKYDSFPAMRMVNAQSSALRLATACIRYLLLQNFETDFFLTEGTSCEAEDDIAGLSDDSSLTRFDCNFWDDDGPDLATNIVFSETGALYPDICNSMTSTYSFYNYASLYWAEHYALCEEVAPDDLRAAAESLLDTDTASCRNWLHFYYTRADHSIDDDDLAQQSPILLASKFNLNTVLNDLLVGESPSLDTKNRSLYWASRLGHDRIVASLLRIEADPNARASDGQTALTTASEYGNLRCVIELLEDTRTDVGLTGRKGRNALSFACSSGHDEIVNQLLRRNPSSANDTDSSGATPLFWAVGAGHQSTISTLARVRIVDLNHQDKAGRTAISWAAGDGMVDTLARLLRFPKIDVNLKDKKGKSPLCWAAGNGCDGAVRLLLTNKKVDKSAVDNDKRNAISWAAAGGHHDTLISLLDGGCPGVDDKDIDNWTPLAWAIQMDSADTIRALVNNDQVELERRDGGGRTALSWAVEYGHAKVVEALLEAGADPELMSKRGNTPISIAKQFGRDDLLSQLMAYIK</sequence>
<feature type="repeat" description="ANK" evidence="2">
    <location>
        <begin position="1191"/>
        <end position="1223"/>
    </location>
</feature>
<dbReference type="InterPro" id="IPR002110">
    <property type="entry name" value="Ankyrin_rpt"/>
</dbReference>
<dbReference type="PANTHER" id="PTHR10039:SF14">
    <property type="entry name" value="NACHT DOMAIN-CONTAINING PROTEIN"/>
    <property type="match status" value="1"/>
</dbReference>
<evidence type="ECO:0000256" key="1">
    <source>
        <dbReference type="ARBA" id="ARBA00022737"/>
    </source>
</evidence>
<organism evidence="5 6">
    <name type="scientific">Fusarium torulosum</name>
    <dbReference type="NCBI Taxonomy" id="33205"/>
    <lineage>
        <taxon>Eukaryota</taxon>
        <taxon>Fungi</taxon>
        <taxon>Dikarya</taxon>
        <taxon>Ascomycota</taxon>
        <taxon>Pezizomycotina</taxon>
        <taxon>Sordariomycetes</taxon>
        <taxon>Hypocreomycetidae</taxon>
        <taxon>Hypocreales</taxon>
        <taxon>Nectriaceae</taxon>
        <taxon>Fusarium</taxon>
    </lineage>
</organism>
<dbReference type="Pfam" id="PF24883">
    <property type="entry name" value="NPHP3_N"/>
    <property type="match status" value="1"/>
</dbReference>
<evidence type="ECO:0000313" key="5">
    <source>
        <dbReference type="EMBL" id="SPJ79274.1"/>
    </source>
</evidence>
<feature type="region of interest" description="Disordered" evidence="3">
    <location>
        <begin position="30"/>
        <end position="49"/>
    </location>
</feature>
<evidence type="ECO:0000313" key="6">
    <source>
        <dbReference type="Proteomes" id="UP001187734"/>
    </source>
</evidence>
<dbReference type="InterPro" id="IPR027417">
    <property type="entry name" value="P-loop_NTPase"/>
</dbReference>
<keyword evidence="2" id="KW-0040">ANK repeat</keyword>
<dbReference type="SMART" id="SM00248">
    <property type="entry name" value="ANK"/>
    <property type="match status" value="9"/>
</dbReference>
<feature type="compositionally biased region" description="Polar residues" evidence="3">
    <location>
        <begin position="30"/>
        <end position="48"/>
    </location>
</feature>
<reference evidence="5" key="1">
    <citation type="submission" date="2018-03" db="EMBL/GenBank/DDBJ databases">
        <authorList>
            <person name="Guldener U."/>
        </authorList>
    </citation>
    <scope>NUCLEOTIDE SEQUENCE</scope>
</reference>
<keyword evidence="1" id="KW-0677">Repeat</keyword>
<dbReference type="InterPro" id="IPR036770">
    <property type="entry name" value="Ankyrin_rpt-contain_sf"/>
</dbReference>
<comment type="caution">
    <text evidence="5">The sequence shown here is derived from an EMBL/GenBank/DDBJ whole genome shotgun (WGS) entry which is preliminary data.</text>
</comment>
<dbReference type="PROSITE" id="PS50837">
    <property type="entry name" value="NACHT"/>
    <property type="match status" value="1"/>
</dbReference>